<feature type="chain" id="PRO_5020528479" description="GOLD domain-containing protein" evidence="2">
    <location>
        <begin position="19"/>
        <end position="287"/>
    </location>
</feature>
<proteinExistence type="predicted"/>
<dbReference type="InterPro" id="IPR009038">
    <property type="entry name" value="GOLD_dom"/>
</dbReference>
<reference evidence="4 5" key="1">
    <citation type="journal article" date="2019" name="Front. Genet.">
        <title>Whole-Genome Sequencing of the Opportunistic Yeast Pathogen Candida inconspicua Uncovers Its Hybrid Origin.</title>
        <authorList>
            <person name="Mixao V."/>
            <person name="Hansen A.P."/>
            <person name="Saus E."/>
            <person name="Boekhout T."/>
            <person name="Lass-Florl C."/>
            <person name="Gabaldon T."/>
        </authorList>
    </citation>
    <scope>NUCLEOTIDE SEQUENCE [LARGE SCALE GENOMIC DNA]</scope>
    <source>
        <strain evidence="4 5">CBS 180</strain>
    </source>
</reference>
<evidence type="ECO:0000259" key="3">
    <source>
        <dbReference type="Pfam" id="PF01105"/>
    </source>
</evidence>
<keyword evidence="1" id="KW-0472">Membrane</keyword>
<evidence type="ECO:0000256" key="1">
    <source>
        <dbReference type="SAM" id="Phobius"/>
    </source>
</evidence>
<feature type="signal peptide" evidence="2">
    <location>
        <begin position="1"/>
        <end position="18"/>
    </location>
</feature>
<name>A0A4T0WYH8_9ASCO</name>
<evidence type="ECO:0000313" key="5">
    <source>
        <dbReference type="Proteomes" id="UP000307173"/>
    </source>
</evidence>
<keyword evidence="5" id="KW-1185">Reference proteome</keyword>
<evidence type="ECO:0000313" key="4">
    <source>
        <dbReference type="EMBL" id="TID21144.1"/>
    </source>
</evidence>
<dbReference type="Proteomes" id="UP000307173">
    <property type="component" value="Unassembled WGS sequence"/>
</dbReference>
<keyword evidence="2" id="KW-0732">Signal</keyword>
<protein>
    <recommendedName>
        <fullName evidence="3">GOLD domain-containing protein</fullName>
    </recommendedName>
</protein>
<dbReference type="Pfam" id="PF01105">
    <property type="entry name" value="EMP24_GP25L"/>
    <property type="match status" value="1"/>
</dbReference>
<feature type="transmembrane region" description="Helical" evidence="1">
    <location>
        <begin position="252"/>
        <end position="278"/>
    </location>
</feature>
<dbReference type="EMBL" id="SELW01000553">
    <property type="protein sequence ID" value="TID21144.1"/>
    <property type="molecule type" value="Genomic_DNA"/>
</dbReference>
<organism evidence="4 5">
    <name type="scientific">Pichia inconspicua</name>
    <dbReference type="NCBI Taxonomy" id="52247"/>
    <lineage>
        <taxon>Eukaryota</taxon>
        <taxon>Fungi</taxon>
        <taxon>Dikarya</taxon>
        <taxon>Ascomycota</taxon>
        <taxon>Saccharomycotina</taxon>
        <taxon>Pichiomycetes</taxon>
        <taxon>Pichiales</taxon>
        <taxon>Pichiaceae</taxon>
        <taxon>Pichia</taxon>
    </lineage>
</organism>
<dbReference type="AlphaFoldDB" id="A0A4T0WYH8"/>
<keyword evidence="1" id="KW-1133">Transmembrane helix</keyword>
<evidence type="ECO:0000256" key="2">
    <source>
        <dbReference type="SAM" id="SignalP"/>
    </source>
</evidence>
<gene>
    <name evidence="4" type="ORF">CANINC_003424</name>
</gene>
<feature type="domain" description="GOLD" evidence="3">
    <location>
        <begin position="167"/>
        <end position="281"/>
    </location>
</feature>
<dbReference type="STRING" id="52247.A0A4T0WYH8"/>
<sequence>MNLNFLFGISLLIRLAFAVVSIGIEVPPSESDSADLVTELNLLHQELYAIDKPDKETQKAETIKEKIDKLVGVYVGKHRCIRYYLKEYFLYDEDEIDSHINSGLFINLHFKFENLDSDSRKQYLNLLFLDKNADVLRKISKVNDRYLSVLLDYPLVDKSEEYFNKQYFDVCLENIQYDKSWNAKLDAVDAYIEFSFGLDAISSIYDESSEIVDTAGENLMKVEKELDTILKQYLNMLKTTEPQFRDKNEDTLTKYMICFAIIFVIYVIVNIAQIIWLIKYLKSHGLL</sequence>
<comment type="caution">
    <text evidence="4">The sequence shown here is derived from an EMBL/GenBank/DDBJ whole genome shotgun (WGS) entry which is preliminary data.</text>
</comment>
<accession>A0A4T0WYH8</accession>
<dbReference type="OrthoDB" id="3993898at2759"/>
<keyword evidence="1" id="KW-0812">Transmembrane</keyword>